<comment type="caution">
    <text evidence="3">The sequence shown here is derived from an EMBL/GenBank/DDBJ whole genome shotgun (WGS) entry which is preliminary data.</text>
</comment>
<dbReference type="InterPro" id="IPR003431">
    <property type="entry name" value="B-propeller_Phytase"/>
</dbReference>
<dbReference type="Gene3D" id="2.120.10.30">
    <property type="entry name" value="TolB, C-terminal domain"/>
    <property type="match status" value="2"/>
</dbReference>
<sequence length="620" mass="67215">MKSISTKISAKTSLLAALVLSSCASVASQPTGQALQTQQFMLQAAPEQLSLHDNSGQSLGQWSGRFERLKALQLPAQSWFAAVDSETNQVLVGLKTATDKVRILQQASTQLVVDDLCWYYSEQNKQLSLFLIGDRGVGEQWLLAQDGKALEKALPVRSLNLPTNASACAVDQRQGLLYLAEGDTALWSYSAELEQSENRQLLDVLAPKGAIAGEIKALELTAAGDLLALQSEPAALLRYPAGQFSKAPQRQPLQLDEPEVLQLDRQGLSVGATAQQLQRLNSTDKAQQVQHWGRTVPAFYQLSPTLETAAVSYRGDAIDDPAIWQHPTDPAKSLILATDKRAGLAVYNMQGAQQQFLAVGRVNNVDLRYGFHYQGQSMALAAASTRADNGIQLFGISADGKVSTLTRIQTGLTDIYGLCMYQPAGTQQFYVFANSKDGTVAQYQISASAKGASGKLVRSLKVPSQPEGCVADDGQHQLFVGEEDVGIWRFDARASAATQGEFIIKADDQMLVADVEGLAFWPGKQPYLLVSSQGNDSYVLYKATAPYEAVLRFRIRLNPDLAIDGSSETDGLELTTLNLGPGFEQGAILVQDGRNRMPEQGQNIKLVPLAQLKTLLQQLK</sequence>
<dbReference type="SUPFAM" id="SSF50956">
    <property type="entry name" value="Thermostable phytase (3-phytase)"/>
    <property type="match status" value="2"/>
</dbReference>
<dbReference type="PROSITE" id="PS51257">
    <property type="entry name" value="PROKAR_LIPOPROTEIN"/>
    <property type="match status" value="1"/>
</dbReference>
<keyword evidence="4" id="KW-1185">Reference proteome</keyword>
<dbReference type="InterPro" id="IPR011042">
    <property type="entry name" value="6-blade_b-propeller_TolB-like"/>
</dbReference>
<accession>A0ABV9JLA0</accession>
<feature type="domain" description="BPP" evidence="2">
    <location>
        <begin position="1"/>
        <end position="289"/>
    </location>
</feature>
<organism evidence="3 4">
    <name type="scientific">Rheinheimera marina</name>
    <dbReference type="NCBI Taxonomy" id="1774958"/>
    <lineage>
        <taxon>Bacteria</taxon>
        <taxon>Pseudomonadati</taxon>
        <taxon>Pseudomonadota</taxon>
        <taxon>Gammaproteobacteria</taxon>
        <taxon>Chromatiales</taxon>
        <taxon>Chromatiaceae</taxon>
        <taxon>Rheinheimera</taxon>
    </lineage>
</organism>
<evidence type="ECO:0000259" key="2">
    <source>
        <dbReference type="PROSITE" id="PS51662"/>
    </source>
</evidence>
<dbReference type="Pfam" id="PF02333">
    <property type="entry name" value="Phytase"/>
    <property type="match status" value="2"/>
</dbReference>
<feature type="chain" id="PRO_5045967059" evidence="1">
    <location>
        <begin position="28"/>
        <end position="620"/>
    </location>
</feature>
<keyword evidence="1" id="KW-0732">Signal</keyword>
<evidence type="ECO:0000313" key="3">
    <source>
        <dbReference type="EMBL" id="MFC4655042.1"/>
    </source>
</evidence>
<dbReference type="EMBL" id="JBHSGB010000006">
    <property type="protein sequence ID" value="MFC4655042.1"/>
    <property type="molecule type" value="Genomic_DNA"/>
</dbReference>
<name>A0ABV9JLA0_9GAMM</name>
<evidence type="ECO:0000313" key="4">
    <source>
        <dbReference type="Proteomes" id="UP001595962"/>
    </source>
</evidence>
<dbReference type="Proteomes" id="UP001595962">
    <property type="component" value="Unassembled WGS sequence"/>
</dbReference>
<dbReference type="PROSITE" id="PS51662">
    <property type="entry name" value="BP_PHYTASE"/>
    <property type="match status" value="2"/>
</dbReference>
<evidence type="ECO:0000256" key="1">
    <source>
        <dbReference type="SAM" id="SignalP"/>
    </source>
</evidence>
<feature type="domain" description="BPP" evidence="2">
    <location>
        <begin position="292"/>
        <end position="616"/>
    </location>
</feature>
<feature type="signal peptide" evidence="1">
    <location>
        <begin position="1"/>
        <end position="27"/>
    </location>
</feature>
<gene>
    <name evidence="3" type="ORF">ACFO3I_08450</name>
</gene>
<reference evidence="4" key="1">
    <citation type="journal article" date="2019" name="Int. J. Syst. Evol. Microbiol.">
        <title>The Global Catalogue of Microorganisms (GCM) 10K type strain sequencing project: providing services to taxonomists for standard genome sequencing and annotation.</title>
        <authorList>
            <consortium name="The Broad Institute Genomics Platform"/>
            <consortium name="The Broad Institute Genome Sequencing Center for Infectious Disease"/>
            <person name="Wu L."/>
            <person name="Ma J."/>
        </authorList>
    </citation>
    <scope>NUCLEOTIDE SEQUENCE [LARGE SCALE GENOMIC DNA]</scope>
    <source>
        <strain evidence="4">DT28</strain>
    </source>
</reference>
<protein>
    <submittedName>
        <fullName evidence="3">Phytase</fullName>
    </submittedName>
</protein>
<proteinExistence type="predicted"/>
<dbReference type="RefSeq" id="WP_377333301.1">
    <property type="nucleotide sequence ID" value="NZ_JBHSGB010000006.1"/>
</dbReference>